<sequence>MRSVLLFFLLFSILFSNEIKLTPKQANFIAQKVWKNEGAGKDKYLIWWNKGEDFASLGIGHFIWFPKDHTERFREVFPMVVAFMQKKGVTLPSWLTPETDFPWQRKVAFFAAKKAKTKQYMELFSFLKKTFGYQAEFMAQRLSQALPQILESIDDRRKREIIQRRFYEVMHNKDGSVNERGLYVLLDYTNFKGEGTLKSERYKGQGWGLLQVLWNMDDNEPNRLRAFAESANRMLSRRIKNSPPKRGEERWRKGWNKRLETYWRENAK</sequence>
<reference evidence="1" key="1">
    <citation type="submission" date="2016-10" db="EMBL/GenBank/DDBJ databases">
        <authorList>
            <person name="de Groot N.N."/>
        </authorList>
    </citation>
    <scope>NUCLEOTIDE SEQUENCE</scope>
</reference>
<evidence type="ECO:0000313" key="1">
    <source>
        <dbReference type="EMBL" id="SFV59452.1"/>
    </source>
</evidence>
<name>A0A1W1C166_9ZZZZ</name>
<gene>
    <name evidence="1" type="ORF">MNB_SV-8-852</name>
</gene>
<proteinExistence type="predicted"/>
<dbReference type="AlphaFoldDB" id="A0A1W1C166"/>
<dbReference type="EMBL" id="FPHD01000050">
    <property type="protein sequence ID" value="SFV59452.1"/>
    <property type="molecule type" value="Genomic_DNA"/>
</dbReference>
<protein>
    <submittedName>
        <fullName evidence="1">Uncharacterized protein</fullName>
    </submittedName>
</protein>
<accession>A0A1W1C166</accession>
<organism evidence="1">
    <name type="scientific">hydrothermal vent metagenome</name>
    <dbReference type="NCBI Taxonomy" id="652676"/>
    <lineage>
        <taxon>unclassified sequences</taxon>
        <taxon>metagenomes</taxon>
        <taxon>ecological metagenomes</taxon>
    </lineage>
</organism>